<dbReference type="EMBL" id="NJHN03000059">
    <property type="protein sequence ID" value="KAH9419460.1"/>
    <property type="molecule type" value="Genomic_DNA"/>
</dbReference>
<comment type="caution">
    <text evidence="1">The sequence shown here is derived from an EMBL/GenBank/DDBJ whole genome shotgun (WGS) entry which is preliminary data.</text>
</comment>
<organism evidence="1 2">
    <name type="scientific">Dermatophagoides pteronyssinus</name>
    <name type="common">European house dust mite</name>
    <dbReference type="NCBI Taxonomy" id="6956"/>
    <lineage>
        <taxon>Eukaryota</taxon>
        <taxon>Metazoa</taxon>
        <taxon>Ecdysozoa</taxon>
        <taxon>Arthropoda</taxon>
        <taxon>Chelicerata</taxon>
        <taxon>Arachnida</taxon>
        <taxon>Acari</taxon>
        <taxon>Acariformes</taxon>
        <taxon>Sarcoptiformes</taxon>
        <taxon>Astigmata</taxon>
        <taxon>Psoroptidia</taxon>
        <taxon>Analgoidea</taxon>
        <taxon>Pyroglyphidae</taxon>
        <taxon>Dermatophagoidinae</taxon>
        <taxon>Dermatophagoides</taxon>
    </lineage>
</organism>
<protein>
    <submittedName>
        <fullName evidence="1">Uncharacterized protein</fullName>
    </submittedName>
</protein>
<name>A0ABQ8JAJ8_DERPT</name>
<accession>A0ABQ8JAJ8</accession>
<reference evidence="1 2" key="1">
    <citation type="journal article" date="2018" name="J. Allergy Clin. Immunol.">
        <title>High-quality assembly of Dermatophagoides pteronyssinus genome and transcriptome reveals a wide range of novel allergens.</title>
        <authorList>
            <person name="Liu X.Y."/>
            <person name="Yang K.Y."/>
            <person name="Wang M.Q."/>
            <person name="Kwok J.S."/>
            <person name="Zeng X."/>
            <person name="Yang Z."/>
            <person name="Xiao X.J."/>
            <person name="Lau C.P."/>
            <person name="Li Y."/>
            <person name="Huang Z.M."/>
            <person name="Ba J.G."/>
            <person name="Yim A.K."/>
            <person name="Ouyang C.Y."/>
            <person name="Ngai S.M."/>
            <person name="Chan T.F."/>
            <person name="Leung E.L."/>
            <person name="Liu L."/>
            <person name="Liu Z.G."/>
            <person name="Tsui S.K."/>
        </authorList>
    </citation>
    <scope>NUCLEOTIDE SEQUENCE [LARGE SCALE GENOMIC DNA]</scope>
    <source>
        <strain evidence="1">Derp</strain>
    </source>
</reference>
<sequence>MVISITDGIIKTFITFNFNLTCHIQNRWMDGWIDDDYSYVDDDDLMRIHFFNNNNDDKHLSNDNN</sequence>
<reference evidence="1 2" key="2">
    <citation type="journal article" date="2022" name="Mol. Biol. Evol.">
        <title>Comparative Genomics Reveals Insights into the Divergent Evolution of Astigmatic Mites and Household Pest Adaptations.</title>
        <authorList>
            <person name="Xiong Q."/>
            <person name="Wan A.T."/>
            <person name="Liu X."/>
            <person name="Fung C.S."/>
            <person name="Xiao X."/>
            <person name="Malainual N."/>
            <person name="Hou J."/>
            <person name="Wang L."/>
            <person name="Wang M."/>
            <person name="Yang K.Y."/>
            <person name="Cui Y."/>
            <person name="Leung E.L."/>
            <person name="Nong W."/>
            <person name="Shin S.K."/>
            <person name="Au S.W."/>
            <person name="Jeong K.Y."/>
            <person name="Chew F.T."/>
            <person name="Hui J.H."/>
            <person name="Leung T.F."/>
            <person name="Tungtrongchitr A."/>
            <person name="Zhong N."/>
            <person name="Liu Z."/>
            <person name="Tsui S.K."/>
        </authorList>
    </citation>
    <scope>NUCLEOTIDE SEQUENCE [LARGE SCALE GENOMIC DNA]</scope>
    <source>
        <strain evidence="1">Derp</strain>
    </source>
</reference>
<dbReference type="Proteomes" id="UP000887458">
    <property type="component" value="Unassembled WGS sequence"/>
</dbReference>
<evidence type="ECO:0000313" key="1">
    <source>
        <dbReference type="EMBL" id="KAH9419460.1"/>
    </source>
</evidence>
<evidence type="ECO:0000313" key="2">
    <source>
        <dbReference type="Proteomes" id="UP000887458"/>
    </source>
</evidence>
<keyword evidence="2" id="KW-1185">Reference proteome</keyword>
<gene>
    <name evidence="1" type="ORF">DERP_010672</name>
</gene>
<proteinExistence type="predicted"/>